<dbReference type="Proteomes" id="UP000094336">
    <property type="component" value="Unassembled WGS sequence"/>
</dbReference>
<dbReference type="GeneID" id="30144763"/>
<evidence type="ECO:0000313" key="1">
    <source>
        <dbReference type="EMBL" id="ODQ80937.1"/>
    </source>
</evidence>
<organism evidence="1 2">
    <name type="scientific">Babjeviella inositovora NRRL Y-12698</name>
    <dbReference type="NCBI Taxonomy" id="984486"/>
    <lineage>
        <taxon>Eukaryota</taxon>
        <taxon>Fungi</taxon>
        <taxon>Dikarya</taxon>
        <taxon>Ascomycota</taxon>
        <taxon>Saccharomycotina</taxon>
        <taxon>Pichiomycetes</taxon>
        <taxon>Serinales incertae sedis</taxon>
        <taxon>Babjeviella</taxon>
    </lineage>
</organism>
<sequence>MYTKSYTHKSMVFLGMKWSFWESVRPLGYGETIRKLLSWLNIRLAKASNLAIVQICL</sequence>
<reference evidence="2" key="1">
    <citation type="submission" date="2016-05" db="EMBL/GenBank/DDBJ databases">
        <title>Comparative genomics of biotechnologically important yeasts.</title>
        <authorList>
            <consortium name="DOE Joint Genome Institute"/>
            <person name="Riley R."/>
            <person name="Haridas S."/>
            <person name="Wolfe K.H."/>
            <person name="Lopes M.R."/>
            <person name="Hittinger C.T."/>
            <person name="Goker M."/>
            <person name="Salamov A."/>
            <person name="Wisecaver J."/>
            <person name="Long T.M."/>
            <person name="Aerts A.L."/>
            <person name="Barry K."/>
            <person name="Choi C."/>
            <person name="Clum A."/>
            <person name="Coughlan A.Y."/>
            <person name="Deshpande S."/>
            <person name="Douglass A.P."/>
            <person name="Hanson S.J."/>
            <person name="Klenk H.-P."/>
            <person name="Labutti K."/>
            <person name="Lapidus A."/>
            <person name="Lindquist E."/>
            <person name="Lipzen A."/>
            <person name="Meier-Kolthoff J.P."/>
            <person name="Ohm R.A."/>
            <person name="Otillar R.P."/>
            <person name="Pangilinan J."/>
            <person name="Peng Y."/>
            <person name="Rokas A."/>
            <person name="Rosa C.A."/>
            <person name="Scheuner C."/>
            <person name="Sibirny A.A."/>
            <person name="Slot J.C."/>
            <person name="Stielow J.B."/>
            <person name="Sun H."/>
            <person name="Kurtzman C.P."/>
            <person name="Blackwell M."/>
            <person name="Grigoriev I.V."/>
            <person name="Jeffries T.W."/>
        </authorList>
    </citation>
    <scope>NUCLEOTIDE SEQUENCE [LARGE SCALE GENOMIC DNA]</scope>
    <source>
        <strain evidence="2">NRRL Y-12698</strain>
    </source>
</reference>
<evidence type="ECO:0000313" key="2">
    <source>
        <dbReference type="Proteomes" id="UP000094336"/>
    </source>
</evidence>
<dbReference type="RefSeq" id="XP_018986265.1">
    <property type="nucleotide sequence ID" value="XM_019126909.1"/>
</dbReference>
<accession>A0A1E3QVF0</accession>
<dbReference type="EMBL" id="KV454428">
    <property type="protein sequence ID" value="ODQ80937.1"/>
    <property type="molecule type" value="Genomic_DNA"/>
</dbReference>
<name>A0A1E3QVF0_9ASCO</name>
<protein>
    <submittedName>
        <fullName evidence="1">Uncharacterized protein</fullName>
    </submittedName>
</protein>
<dbReference type="AlphaFoldDB" id="A0A1E3QVF0"/>
<keyword evidence="2" id="KW-1185">Reference proteome</keyword>
<gene>
    <name evidence="1" type="ORF">BABINDRAFT_118267</name>
</gene>
<proteinExistence type="predicted"/>